<keyword evidence="18" id="KW-1185">Reference proteome</keyword>
<evidence type="ECO:0000256" key="3">
    <source>
        <dbReference type="ARBA" id="ARBA00007103"/>
    </source>
</evidence>
<keyword evidence="10" id="KW-0472">Membrane</keyword>
<dbReference type="PANTHER" id="PTHR10314">
    <property type="entry name" value="CYSTATHIONINE BETA-SYNTHASE"/>
    <property type="match status" value="1"/>
</dbReference>
<keyword evidence="8" id="KW-1133">Transmembrane helix</keyword>
<dbReference type="InterPro" id="IPR001216">
    <property type="entry name" value="P-phosphate_BS"/>
</dbReference>
<comment type="caution">
    <text evidence="17">The sequence shown here is derived from an EMBL/GenBank/DDBJ whole genome shotgun (WGS) entry which is preliminary data.</text>
</comment>
<comment type="similarity">
    <text evidence="3">Belongs to the cysteine synthase/cystathionine beta-synthase family.</text>
</comment>
<evidence type="ECO:0000256" key="1">
    <source>
        <dbReference type="ARBA" id="ARBA00001933"/>
    </source>
</evidence>
<gene>
    <name evidence="17" type="ORF">K431DRAFT_250204</name>
</gene>
<dbReference type="Gene3D" id="3.40.50.1100">
    <property type="match status" value="2"/>
</dbReference>
<evidence type="ECO:0000256" key="9">
    <source>
        <dbReference type="ARBA" id="ARBA00023128"/>
    </source>
</evidence>
<evidence type="ECO:0000256" key="13">
    <source>
        <dbReference type="ARBA" id="ARBA00078263"/>
    </source>
</evidence>
<dbReference type="OrthoDB" id="10259545at2759"/>
<evidence type="ECO:0000256" key="14">
    <source>
        <dbReference type="ARBA" id="ARBA00078545"/>
    </source>
</evidence>
<evidence type="ECO:0000256" key="2">
    <source>
        <dbReference type="ARBA" id="ARBA00004572"/>
    </source>
</evidence>
<evidence type="ECO:0000256" key="15">
    <source>
        <dbReference type="ARBA" id="ARBA00079149"/>
    </source>
</evidence>
<dbReference type="SUPFAM" id="SSF53686">
    <property type="entry name" value="Tryptophan synthase beta subunit-like PLP-dependent enzymes"/>
    <property type="match status" value="1"/>
</dbReference>
<evidence type="ECO:0000256" key="12">
    <source>
        <dbReference type="ARBA" id="ARBA00072090"/>
    </source>
</evidence>
<dbReference type="EMBL" id="MU003805">
    <property type="protein sequence ID" value="KAF2719912.1"/>
    <property type="molecule type" value="Genomic_DNA"/>
</dbReference>
<comment type="catalytic activity">
    <reaction evidence="11">
        <text>O-acetyl-L-serine + hydrogen sulfide = L-cysteine + acetate</text>
        <dbReference type="Rhea" id="RHEA:14829"/>
        <dbReference type="ChEBI" id="CHEBI:29919"/>
        <dbReference type="ChEBI" id="CHEBI:30089"/>
        <dbReference type="ChEBI" id="CHEBI:35235"/>
        <dbReference type="ChEBI" id="CHEBI:58340"/>
        <dbReference type="EC" id="2.5.1.47"/>
    </reaction>
</comment>
<dbReference type="InterPro" id="IPR050214">
    <property type="entry name" value="Cys_Synth/Cystath_Beta-Synth"/>
</dbReference>
<dbReference type="Proteomes" id="UP000799441">
    <property type="component" value="Unassembled WGS sequence"/>
</dbReference>
<dbReference type="InterPro" id="IPR036052">
    <property type="entry name" value="TrpB-like_PALP_sf"/>
</dbReference>
<reference evidence="17" key="1">
    <citation type="journal article" date="2020" name="Stud. Mycol.">
        <title>101 Dothideomycetes genomes: a test case for predicting lifestyles and emergence of pathogens.</title>
        <authorList>
            <person name="Haridas S."/>
            <person name="Albert R."/>
            <person name="Binder M."/>
            <person name="Bloem J."/>
            <person name="Labutti K."/>
            <person name="Salamov A."/>
            <person name="Andreopoulos B."/>
            <person name="Baker S."/>
            <person name="Barry K."/>
            <person name="Bills G."/>
            <person name="Bluhm B."/>
            <person name="Cannon C."/>
            <person name="Castanera R."/>
            <person name="Culley D."/>
            <person name="Daum C."/>
            <person name="Ezra D."/>
            <person name="Gonzalez J."/>
            <person name="Henrissat B."/>
            <person name="Kuo A."/>
            <person name="Liang C."/>
            <person name="Lipzen A."/>
            <person name="Lutzoni F."/>
            <person name="Magnuson J."/>
            <person name="Mondo S."/>
            <person name="Nolan M."/>
            <person name="Ohm R."/>
            <person name="Pangilinan J."/>
            <person name="Park H.-J."/>
            <person name="Ramirez L."/>
            <person name="Alfaro M."/>
            <person name="Sun H."/>
            <person name="Tritt A."/>
            <person name="Yoshinaga Y."/>
            <person name="Zwiers L.-H."/>
            <person name="Turgeon B."/>
            <person name="Goodwin S."/>
            <person name="Spatafora J."/>
            <person name="Crous P."/>
            <person name="Grigoriev I."/>
        </authorList>
    </citation>
    <scope>NUCLEOTIDE SEQUENCE</scope>
    <source>
        <strain evidence="17">CBS 116435</strain>
    </source>
</reference>
<sequence>MVSWLASAWEYVQSKILTNQKKLTATGGILIGIICTLAFKDIYPDLELSFQRRLRRVRSSKLPHTPPQEGDYLRLEDHTRTASVVNPGDSVIRAKNPAPAIREGLEGLIGNTPLIKLPALSAELGVEILVKCEFLNGAGNSPKDRVALSMIKHAEEESLLVPGRGDTIYEGTVGSTGISLAAVARSRGYRAHICMPSDQSPEKSSLLLKLGATVERVPPAGITDPDHFVNTARRRAANHTSSSDQAGRGFFADQFENTANYLAHFETTGPEIYRQTDGQLDAFVAGAGTGGTLSGVAMFLKPRVQGLNIVLADPQGSGLYNWVKYGVMFSPTEAEGTRRRHQVDSVVEGIGLTRQTGNFLAGANLIDDAVRVDDDTARLMARWLVQKEGLFIGASSAVNVTAAAIVGKRLAEKEGKKGGRIVTVVCDSGTRHLSRFWKGDGSNGEESLVELGQILDQAK</sequence>
<comment type="subcellular location">
    <subcellularLocation>
        <location evidence="2">Mitochondrion outer membrane</location>
        <topology evidence="2">Single-pass membrane protein</topology>
    </subcellularLocation>
</comment>
<evidence type="ECO:0000256" key="5">
    <source>
        <dbReference type="ARBA" id="ARBA00022679"/>
    </source>
</evidence>
<dbReference type="Pfam" id="PF00291">
    <property type="entry name" value="PALP"/>
    <property type="match status" value="1"/>
</dbReference>
<comment type="cofactor">
    <cofactor evidence="1">
        <name>pyridoxal 5'-phosphate</name>
        <dbReference type="ChEBI" id="CHEBI:597326"/>
    </cofactor>
</comment>
<proteinExistence type="inferred from homology"/>
<keyword evidence="5" id="KW-0808">Transferase</keyword>
<feature type="domain" description="Tryptophan synthase beta chain-like PALP" evidence="16">
    <location>
        <begin position="107"/>
        <end position="427"/>
    </location>
</feature>
<dbReference type="PROSITE" id="PS00901">
    <property type="entry name" value="CYS_SYNTHASE"/>
    <property type="match status" value="1"/>
</dbReference>
<keyword evidence="7" id="KW-1000">Mitochondrion outer membrane</keyword>
<evidence type="ECO:0000256" key="10">
    <source>
        <dbReference type="ARBA" id="ARBA00023136"/>
    </source>
</evidence>
<dbReference type="AlphaFoldDB" id="A0A9P4Q3H7"/>
<evidence type="ECO:0000256" key="8">
    <source>
        <dbReference type="ARBA" id="ARBA00022989"/>
    </source>
</evidence>
<evidence type="ECO:0000313" key="18">
    <source>
        <dbReference type="Proteomes" id="UP000799441"/>
    </source>
</evidence>
<dbReference type="InterPro" id="IPR001926">
    <property type="entry name" value="TrpB-like_PALP"/>
</dbReference>
<dbReference type="GO" id="GO:0004124">
    <property type="term" value="F:cysteine synthase activity"/>
    <property type="evidence" value="ECO:0007669"/>
    <property type="project" value="UniProtKB-EC"/>
</dbReference>
<dbReference type="GO" id="GO:0006535">
    <property type="term" value="P:cysteine biosynthetic process from serine"/>
    <property type="evidence" value="ECO:0007669"/>
    <property type="project" value="InterPro"/>
</dbReference>
<dbReference type="CDD" id="cd01561">
    <property type="entry name" value="CBS_like"/>
    <property type="match status" value="1"/>
</dbReference>
<evidence type="ECO:0000313" key="17">
    <source>
        <dbReference type="EMBL" id="KAF2719912.1"/>
    </source>
</evidence>
<name>A0A9P4Q3H7_9PEZI</name>
<evidence type="ECO:0000256" key="4">
    <source>
        <dbReference type="ARBA" id="ARBA00012681"/>
    </source>
</evidence>
<evidence type="ECO:0000259" key="16">
    <source>
        <dbReference type="Pfam" id="PF00291"/>
    </source>
</evidence>
<evidence type="ECO:0000256" key="11">
    <source>
        <dbReference type="ARBA" id="ARBA00047931"/>
    </source>
</evidence>
<keyword evidence="9" id="KW-0496">Mitochondrion</keyword>
<dbReference type="EC" id="2.5.1.47" evidence="4"/>
<evidence type="ECO:0000256" key="7">
    <source>
        <dbReference type="ARBA" id="ARBA00022787"/>
    </source>
</evidence>
<accession>A0A9P4Q3H7</accession>
<dbReference type="GO" id="GO:0005741">
    <property type="term" value="C:mitochondrial outer membrane"/>
    <property type="evidence" value="ECO:0007669"/>
    <property type="project" value="UniProtKB-SubCell"/>
</dbReference>
<dbReference type="FunFam" id="3.40.50.1100:FF:000096">
    <property type="entry name" value="Related to cysteine synthase"/>
    <property type="match status" value="1"/>
</dbReference>
<evidence type="ECO:0000256" key="6">
    <source>
        <dbReference type="ARBA" id="ARBA00022692"/>
    </source>
</evidence>
<protein>
    <recommendedName>
        <fullName evidence="12">Cysteine synthase 2</fullName>
        <ecNumber evidence="4">2.5.1.47</ecNumber>
    </recommendedName>
    <alternativeName>
        <fullName evidence="14">Cysteine synthase-like protein</fullName>
    </alternativeName>
    <alternativeName>
        <fullName evidence="13">O-acetylserine (thiol)-lyase 2</fullName>
    </alternativeName>
    <alternativeName>
        <fullName evidence="15">O-acetylserine sulfhydrylase 2</fullName>
    </alternativeName>
</protein>
<organism evidence="17 18">
    <name type="scientific">Polychaeton citri CBS 116435</name>
    <dbReference type="NCBI Taxonomy" id="1314669"/>
    <lineage>
        <taxon>Eukaryota</taxon>
        <taxon>Fungi</taxon>
        <taxon>Dikarya</taxon>
        <taxon>Ascomycota</taxon>
        <taxon>Pezizomycotina</taxon>
        <taxon>Dothideomycetes</taxon>
        <taxon>Dothideomycetidae</taxon>
        <taxon>Capnodiales</taxon>
        <taxon>Capnodiaceae</taxon>
        <taxon>Polychaeton</taxon>
    </lineage>
</organism>
<keyword evidence="6" id="KW-0812">Transmembrane</keyword>